<dbReference type="OrthoDB" id="2491264at2"/>
<name>A0A1M5WKE0_9CLOT</name>
<proteinExistence type="predicted"/>
<dbReference type="Pfam" id="PF13416">
    <property type="entry name" value="SBP_bac_8"/>
    <property type="match status" value="1"/>
</dbReference>
<evidence type="ECO:0000313" key="6">
    <source>
        <dbReference type="EMBL" id="SHH87975.1"/>
    </source>
</evidence>
<evidence type="ECO:0000256" key="5">
    <source>
        <dbReference type="ARBA" id="ARBA00023288"/>
    </source>
</evidence>
<dbReference type="EMBL" id="FQXM01000018">
    <property type="protein sequence ID" value="SHH87975.1"/>
    <property type="molecule type" value="Genomic_DNA"/>
</dbReference>
<keyword evidence="3" id="KW-0472">Membrane</keyword>
<evidence type="ECO:0000256" key="1">
    <source>
        <dbReference type="ARBA" id="ARBA00022475"/>
    </source>
</evidence>
<dbReference type="InterPro" id="IPR006059">
    <property type="entry name" value="SBP"/>
</dbReference>
<dbReference type="STRING" id="1121316.SAMN02745207_02957"/>
<dbReference type="PANTHER" id="PTHR43649">
    <property type="entry name" value="ARABINOSE-BINDING PROTEIN-RELATED"/>
    <property type="match status" value="1"/>
</dbReference>
<evidence type="ECO:0000256" key="2">
    <source>
        <dbReference type="ARBA" id="ARBA00022729"/>
    </source>
</evidence>
<dbReference type="RefSeq" id="WP_073339183.1">
    <property type="nucleotide sequence ID" value="NZ_FQXM01000018.1"/>
</dbReference>
<dbReference type="SUPFAM" id="SSF53850">
    <property type="entry name" value="Periplasmic binding protein-like II"/>
    <property type="match status" value="1"/>
</dbReference>
<dbReference type="PANTHER" id="PTHR43649:SF33">
    <property type="entry name" value="POLYGALACTURONAN_RHAMNOGALACTURONAN-BINDING PROTEIN YTCQ"/>
    <property type="match status" value="1"/>
</dbReference>
<dbReference type="AlphaFoldDB" id="A0A1M5WKE0"/>
<accession>A0A1M5WKE0</accession>
<keyword evidence="4" id="KW-0564">Palmitate</keyword>
<protein>
    <submittedName>
        <fullName evidence="6">Putative aldouronate transport system substrate-binding protein</fullName>
    </submittedName>
</protein>
<reference evidence="6 7" key="1">
    <citation type="submission" date="2016-11" db="EMBL/GenBank/DDBJ databases">
        <authorList>
            <person name="Jaros S."/>
            <person name="Januszkiewicz K."/>
            <person name="Wedrychowicz H."/>
        </authorList>
    </citation>
    <scope>NUCLEOTIDE SEQUENCE [LARGE SCALE GENOMIC DNA]</scope>
    <source>
        <strain evidence="6 7">DSM 8605</strain>
    </source>
</reference>
<dbReference type="InterPro" id="IPR050490">
    <property type="entry name" value="Bact_solute-bd_prot1"/>
</dbReference>
<keyword evidence="2" id="KW-0732">Signal</keyword>
<dbReference type="Proteomes" id="UP000184447">
    <property type="component" value="Unassembled WGS sequence"/>
</dbReference>
<organism evidence="6 7">
    <name type="scientific">Clostridium grantii DSM 8605</name>
    <dbReference type="NCBI Taxonomy" id="1121316"/>
    <lineage>
        <taxon>Bacteria</taxon>
        <taxon>Bacillati</taxon>
        <taxon>Bacillota</taxon>
        <taxon>Clostridia</taxon>
        <taxon>Eubacteriales</taxon>
        <taxon>Clostridiaceae</taxon>
        <taxon>Clostridium</taxon>
    </lineage>
</organism>
<evidence type="ECO:0000256" key="4">
    <source>
        <dbReference type="ARBA" id="ARBA00023139"/>
    </source>
</evidence>
<keyword evidence="7" id="KW-1185">Reference proteome</keyword>
<gene>
    <name evidence="6" type="ORF">SAMN02745207_02957</name>
</gene>
<dbReference type="Gene3D" id="3.40.190.10">
    <property type="entry name" value="Periplasmic binding protein-like II"/>
    <property type="match status" value="2"/>
</dbReference>
<keyword evidence="1" id="KW-1003">Cell membrane</keyword>
<evidence type="ECO:0000313" key="7">
    <source>
        <dbReference type="Proteomes" id="UP000184447"/>
    </source>
</evidence>
<evidence type="ECO:0000256" key="3">
    <source>
        <dbReference type="ARBA" id="ARBA00023136"/>
    </source>
</evidence>
<keyword evidence="5" id="KW-0449">Lipoprotein</keyword>
<sequence length="472" mass="53293">MAVKKVANIKKPFEELETMKQIKEATNVNIEWEETPQETWPEKKNLIIASGDWPDVFYGNYILEDEEVVKLAADGIFIPLEDLIEKYAPNVQKVFEEYPDFKDYITAPDGHIYSLPTINAYQSPAPSAQFINKKWLDELGLEIPTTTDEFYEVLKAFKANAKDGQTPFSFMYGNNTYGIGGMFGSFGLADDNSKITVVDDKVVFTAMQPEYKEAVKYFNKLFNEGLIDLESFSQTREVYNAKVSKGDVGVVNGWSLSSWFGENYQDSGYVFMPPLKGPNGDQSYFYRSSATLSGKGSFLITSKCENPEVAMRLADYMCDPDVSFQASQGMIGGTYQKNADGKLEALPIPEGMNQAEFRHQDAAGANSFHMITAKYLENVIPSTSIAEKQSYEKVYEKFATNSPLPPFSMSPEDSTRISEIRADITSFVDENTSKWLLKGGIDEEWDSYVEKLKQMNVEELIGIYQARYDDFK</sequence>